<sequence length="87" mass="10076">MKVHGKTGEWLREQPITSSSDYLNRCKPPQDEDVLSDISSPIGNISDTRPPQRSLQTKLECLLEERRELDEKIRALRNAQRIVEDMN</sequence>
<protein>
    <submittedName>
        <fullName evidence="2">Uncharacterized protein</fullName>
    </submittedName>
</protein>
<name>A0A1B7P1W7_9EURO</name>
<accession>A0A1B7P1W7</accession>
<keyword evidence="3" id="KW-1185">Reference proteome</keyword>
<evidence type="ECO:0000256" key="1">
    <source>
        <dbReference type="SAM" id="MobiDB-lite"/>
    </source>
</evidence>
<dbReference type="Proteomes" id="UP000091918">
    <property type="component" value="Unassembled WGS sequence"/>
</dbReference>
<gene>
    <name evidence="2" type="ORF">ACJ72_02623</name>
</gene>
<evidence type="ECO:0000313" key="2">
    <source>
        <dbReference type="EMBL" id="OAX83022.1"/>
    </source>
</evidence>
<evidence type="ECO:0000313" key="3">
    <source>
        <dbReference type="Proteomes" id="UP000091918"/>
    </source>
</evidence>
<reference evidence="2 3" key="1">
    <citation type="submission" date="2015-07" db="EMBL/GenBank/DDBJ databases">
        <title>Emmonsia species relationships and genome sequence.</title>
        <authorList>
            <person name="Cuomo C.A."/>
            <person name="Schwartz I.S."/>
            <person name="Kenyon C."/>
            <person name="de Hoog G.S."/>
            <person name="Govender N.P."/>
            <person name="Botha A."/>
            <person name="Moreno L."/>
            <person name="de Vries M."/>
            <person name="Munoz J.F."/>
            <person name="Stielow J.B."/>
        </authorList>
    </citation>
    <scope>NUCLEOTIDE SEQUENCE [LARGE SCALE GENOMIC DNA]</scope>
    <source>
        <strain evidence="2 3">CBS 136260</strain>
    </source>
</reference>
<comment type="caution">
    <text evidence="2">The sequence shown here is derived from an EMBL/GenBank/DDBJ whole genome shotgun (WGS) entry which is preliminary data.</text>
</comment>
<proteinExistence type="predicted"/>
<dbReference type="EMBL" id="LGUA01000226">
    <property type="protein sequence ID" value="OAX83022.1"/>
    <property type="molecule type" value="Genomic_DNA"/>
</dbReference>
<feature type="region of interest" description="Disordered" evidence="1">
    <location>
        <begin position="1"/>
        <end position="53"/>
    </location>
</feature>
<dbReference type="OrthoDB" id="5305647at2759"/>
<feature type="compositionally biased region" description="Polar residues" evidence="1">
    <location>
        <begin position="37"/>
        <end position="53"/>
    </location>
</feature>
<feature type="compositionally biased region" description="Basic and acidic residues" evidence="1">
    <location>
        <begin position="1"/>
        <end position="12"/>
    </location>
</feature>
<dbReference type="AlphaFoldDB" id="A0A1B7P1W7"/>
<organism evidence="2 3">
    <name type="scientific">Emergomyces africanus</name>
    <dbReference type="NCBI Taxonomy" id="1955775"/>
    <lineage>
        <taxon>Eukaryota</taxon>
        <taxon>Fungi</taxon>
        <taxon>Dikarya</taxon>
        <taxon>Ascomycota</taxon>
        <taxon>Pezizomycotina</taxon>
        <taxon>Eurotiomycetes</taxon>
        <taxon>Eurotiomycetidae</taxon>
        <taxon>Onygenales</taxon>
        <taxon>Ajellomycetaceae</taxon>
        <taxon>Emergomyces</taxon>
    </lineage>
</organism>